<dbReference type="EMBL" id="JAHYQA010000001">
    <property type="protein sequence ID" value="MCE9236000.1"/>
    <property type="molecule type" value="Genomic_DNA"/>
</dbReference>
<evidence type="ECO:0000259" key="2">
    <source>
        <dbReference type="Pfam" id="PF01609"/>
    </source>
</evidence>
<keyword evidence="1" id="KW-0175">Coiled coil</keyword>
<comment type="caution">
    <text evidence="3">The sequence shown here is derived from an EMBL/GenBank/DDBJ whole genome shotgun (WGS) entry which is preliminary data.</text>
</comment>
<feature type="domain" description="Transposase IS4-like" evidence="2">
    <location>
        <begin position="163"/>
        <end position="348"/>
    </location>
</feature>
<dbReference type="InterPro" id="IPR002559">
    <property type="entry name" value="Transposase_11"/>
</dbReference>
<dbReference type="SUPFAM" id="SSF53098">
    <property type="entry name" value="Ribonuclease H-like"/>
    <property type="match status" value="1"/>
</dbReference>
<accession>A0AAW4Z2U7</accession>
<dbReference type="Proteomes" id="UP001200544">
    <property type="component" value="Unassembled WGS sequence"/>
</dbReference>
<reference evidence="3" key="1">
    <citation type="submission" date="2021-07" db="EMBL/GenBank/DDBJ databases">
        <title>Comparative genomics of Bacteroides fragilis group isolates reveals species-dependent resistance mechanisms and validates clinical tools for resistance prediction.</title>
        <authorList>
            <person name="Wallace M.J."/>
            <person name="Jean S."/>
            <person name="Wallace M.A."/>
            <person name="Carey-Ann B.D."/>
            <person name="Dantas G."/>
        </authorList>
    </citation>
    <scope>NUCLEOTIDE SEQUENCE</scope>
    <source>
        <strain evidence="3">BJH_160</strain>
    </source>
</reference>
<sequence>MAQDIIDQLSSLVSEFITRTTAKVRKDFREILITILILHISLPGRINFTQMGRFSNKSERTYRNRFECEYDWGKMNMELAKNMINRSKQKRLAVVVDASFLGKAGKKTPHVGLFWSGVNQAVKHGIELHSWAIVDADSRECVTIKAYQSPSPEEMKKKEQTRNEMFLEQLDDLDKEFKELQTDVLIGDAAYANSSFVIGCIKRGYKVVSRLKKNTRLFSLPEAPEKPKRGRPRVKGDKLDIANLPDKEFIKFDTGYEDMEAFEGLAYCQSLKRVIKLVVAVISKKERKLFFSTDVNMSGKDVVDFYRSRFQIEFTFRDAHMYTGLGHCEARSAAKLNFAINASLCTVNVMREYIAQENLDISIGQLKEIITRLSMFKLFSDRLGMDYKEIINRVGLSSIIDPQGLVAWPI</sequence>
<dbReference type="RefSeq" id="WP_234128423.1">
    <property type="nucleotide sequence ID" value="NZ_JAHYQA010000001.1"/>
</dbReference>
<organism evidence="3 4">
    <name type="scientific">Bacteroides thetaiotaomicron</name>
    <dbReference type="NCBI Taxonomy" id="818"/>
    <lineage>
        <taxon>Bacteria</taxon>
        <taxon>Pseudomonadati</taxon>
        <taxon>Bacteroidota</taxon>
        <taxon>Bacteroidia</taxon>
        <taxon>Bacteroidales</taxon>
        <taxon>Bacteroidaceae</taxon>
        <taxon>Bacteroides</taxon>
    </lineage>
</organism>
<protein>
    <submittedName>
        <fullName evidence="3">Transposase</fullName>
    </submittedName>
</protein>
<gene>
    <name evidence="3" type="ORF">K0H07_02355</name>
</gene>
<dbReference type="GO" id="GO:0003677">
    <property type="term" value="F:DNA binding"/>
    <property type="evidence" value="ECO:0007669"/>
    <property type="project" value="InterPro"/>
</dbReference>
<evidence type="ECO:0000313" key="3">
    <source>
        <dbReference type="EMBL" id="MCE9236000.1"/>
    </source>
</evidence>
<name>A0AAW4Z2U7_BACT4</name>
<proteinExistence type="predicted"/>
<dbReference type="InterPro" id="IPR012337">
    <property type="entry name" value="RNaseH-like_sf"/>
</dbReference>
<dbReference type="GO" id="GO:0006313">
    <property type="term" value="P:DNA transposition"/>
    <property type="evidence" value="ECO:0007669"/>
    <property type="project" value="InterPro"/>
</dbReference>
<evidence type="ECO:0000256" key="1">
    <source>
        <dbReference type="SAM" id="Coils"/>
    </source>
</evidence>
<dbReference type="Pfam" id="PF01609">
    <property type="entry name" value="DDE_Tnp_1"/>
    <property type="match status" value="1"/>
</dbReference>
<dbReference type="AlphaFoldDB" id="A0AAW4Z2U7"/>
<evidence type="ECO:0000313" key="4">
    <source>
        <dbReference type="Proteomes" id="UP001200544"/>
    </source>
</evidence>
<dbReference type="GO" id="GO:0004803">
    <property type="term" value="F:transposase activity"/>
    <property type="evidence" value="ECO:0007669"/>
    <property type="project" value="InterPro"/>
</dbReference>
<feature type="coiled-coil region" evidence="1">
    <location>
        <begin position="156"/>
        <end position="183"/>
    </location>
</feature>